<evidence type="ECO:0000313" key="1">
    <source>
        <dbReference type="EMBL" id="KJA16373.1"/>
    </source>
</evidence>
<gene>
    <name evidence="1" type="ORF">HYPSUDRAFT_207078</name>
</gene>
<name>A0A0D2LZM7_HYPSF</name>
<keyword evidence="2" id="KW-1185">Reference proteome</keyword>
<reference evidence="2" key="1">
    <citation type="submission" date="2014-04" db="EMBL/GenBank/DDBJ databases">
        <title>Evolutionary Origins and Diversification of the Mycorrhizal Mutualists.</title>
        <authorList>
            <consortium name="DOE Joint Genome Institute"/>
            <consortium name="Mycorrhizal Genomics Consortium"/>
            <person name="Kohler A."/>
            <person name="Kuo A."/>
            <person name="Nagy L.G."/>
            <person name="Floudas D."/>
            <person name="Copeland A."/>
            <person name="Barry K.W."/>
            <person name="Cichocki N."/>
            <person name="Veneault-Fourrey C."/>
            <person name="LaButti K."/>
            <person name="Lindquist E.A."/>
            <person name="Lipzen A."/>
            <person name="Lundell T."/>
            <person name="Morin E."/>
            <person name="Murat C."/>
            <person name="Riley R."/>
            <person name="Ohm R."/>
            <person name="Sun H."/>
            <person name="Tunlid A."/>
            <person name="Henrissat B."/>
            <person name="Grigoriev I.V."/>
            <person name="Hibbett D.S."/>
            <person name="Martin F."/>
        </authorList>
    </citation>
    <scope>NUCLEOTIDE SEQUENCE [LARGE SCALE GENOMIC DNA]</scope>
    <source>
        <strain evidence="2">FD-334 SS-4</strain>
    </source>
</reference>
<dbReference type="Proteomes" id="UP000054270">
    <property type="component" value="Unassembled WGS sequence"/>
</dbReference>
<organism evidence="1 2">
    <name type="scientific">Hypholoma sublateritium (strain FD-334 SS-4)</name>
    <dbReference type="NCBI Taxonomy" id="945553"/>
    <lineage>
        <taxon>Eukaryota</taxon>
        <taxon>Fungi</taxon>
        <taxon>Dikarya</taxon>
        <taxon>Basidiomycota</taxon>
        <taxon>Agaricomycotina</taxon>
        <taxon>Agaricomycetes</taxon>
        <taxon>Agaricomycetidae</taxon>
        <taxon>Agaricales</taxon>
        <taxon>Agaricineae</taxon>
        <taxon>Strophariaceae</taxon>
        <taxon>Hypholoma</taxon>
    </lineage>
</organism>
<proteinExistence type="predicted"/>
<evidence type="ECO:0000313" key="2">
    <source>
        <dbReference type="Proteomes" id="UP000054270"/>
    </source>
</evidence>
<sequence>MTVTPPGAPDQHQTYVCVKENWTNLEWRHLAPFSERARTVSRKSAAAFIESWESAEVAVLCADAETWRYRDRARHAHHTDVRAQYPYHITRHTNSQRCVAAHRASKLHDTVSEKRTARFGGKEISITIPESKRRVRTRADWLSAWQCTIAATAFLFPHFKRDPWKHRDNIYKEFTAEVDLATHHQVILYDRAVRIIVGGGEEHLLTDLETFRSLYNAIITRVKHAVRRPVRGCANKARCAALCHLQYTIVITEARTGTENPAPVHGLNGMHTLALRTVAFPSPGLERSRAGSPCLYTPLALAAAPTFAVSHSYDAITPGPKFLA</sequence>
<protein>
    <submittedName>
        <fullName evidence="1">Uncharacterized protein</fullName>
    </submittedName>
</protein>
<accession>A0A0D2LZM7</accession>
<dbReference type="OrthoDB" id="2355984at2759"/>
<dbReference type="AlphaFoldDB" id="A0A0D2LZM7"/>
<dbReference type="EMBL" id="KN817622">
    <property type="protein sequence ID" value="KJA16373.1"/>
    <property type="molecule type" value="Genomic_DNA"/>
</dbReference>